<gene>
    <name evidence="3" type="ORF">Ari01nite_71600</name>
</gene>
<dbReference type="GO" id="GO:0071966">
    <property type="term" value="P:fungal-type cell wall polysaccharide metabolic process"/>
    <property type="evidence" value="ECO:0007669"/>
    <property type="project" value="TreeGrafter"/>
</dbReference>
<name>A0A919N0J3_9ACTN</name>
<dbReference type="InterPro" id="IPR024655">
    <property type="entry name" value="Asl1_glyco_hydro_catalytic"/>
</dbReference>
<protein>
    <submittedName>
        <fullName evidence="3">RNA polymerase</fullName>
    </submittedName>
</protein>
<dbReference type="Pfam" id="PF11790">
    <property type="entry name" value="Glyco_hydro_cc"/>
    <property type="match status" value="1"/>
</dbReference>
<evidence type="ECO:0000313" key="4">
    <source>
        <dbReference type="Proteomes" id="UP000636960"/>
    </source>
</evidence>
<dbReference type="PANTHER" id="PTHR34154:SF3">
    <property type="entry name" value="ALKALI-SENSITIVE LINKAGE PROTEIN 1"/>
    <property type="match status" value="1"/>
</dbReference>
<evidence type="ECO:0000259" key="2">
    <source>
        <dbReference type="Pfam" id="PF11790"/>
    </source>
</evidence>
<dbReference type="AlphaFoldDB" id="A0A919N0J3"/>
<evidence type="ECO:0000256" key="1">
    <source>
        <dbReference type="SAM" id="SignalP"/>
    </source>
</evidence>
<sequence length="268" mass="28863">MNSIRLVTAVAVAVAAAVFAVRAAPDASAAAEPYKGVANSACTDLGTLKVGWWYNWYINPGGCTAGEFVPMVSGKDKHGAGDIAWQRDQAVNAGYRTLLGFNEPDHTDQANMSVDLAVSLWPTLTANPAVRIGGPATAGDAGGRTWLTDFMAQVEARQLRVDFLTMHWYGWNAGTCDANATGLENQLTWLESLPGNRPIWVTEFGCMHASNTDVATVNAFYQGALRVFARHPRVERYAWYPWNTHNALVSTGALTPLGSTFAEAPATR</sequence>
<feature type="signal peptide" evidence="1">
    <location>
        <begin position="1"/>
        <end position="23"/>
    </location>
</feature>
<organism evidence="3 4">
    <name type="scientific">Paractinoplanes rishiriensis</name>
    <dbReference type="NCBI Taxonomy" id="1050105"/>
    <lineage>
        <taxon>Bacteria</taxon>
        <taxon>Bacillati</taxon>
        <taxon>Actinomycetota</taxon>
        <taxon>Actinomycetes</taxon>
        <taxon>Micromonosporales</taxon>
        <taxon>Micromonosporaceae</taxon>
        <taxon>Paractinoplanes</taxon>
    </lineage>
</organism>
<feature type="chain" id="PRO_5039158555" evidence="1">
    <location>
        <begin position="24"/>
        <end position="268"/>
    </location>
</feature>
<dbReference type="InterPro" id="IPR053183">
    <property type="entry name" value="ASL1"/>
</dbReference>
<dbReference type="Proteomes" id="UP000636960">
    <property type="component" value="Unassembled WGS sequence"/>
</dbReference>
<evidence type="ECO:0000313" key="3">
    <source>
        <dbReference type="EMBL" id="GIE99695.1"/>
    </source>
</evidence>
<dbReference type="SUPFAM" id="SSF51445">
    <property type="entry name" value="(Trans)glycosidases"/>
    <property type="match status" value="1"/>
</dbReference>
<dbReference type="Gene3D" id="3.20.20.80">
    <property type="entry name" value="Glycosidases"/>
    <property type="match status" value="1"/>
</dbReference>
<accession>A0A919N0J3</accession>
<dbReference type="EMBL" id="BOMV01000076">
    <property type="protein sequence ID" value="GIE99695.1"/>
    <property type="molecule type" value="Genomic_DNA"/>
</dbReference>
<dbReference type="PANTHER" id="PTHR34154">
    <property type="entry name" value="ALKALI-SENSITIVE LINKAGE PROTEIN 1"/>
    <property type="match status" value="1"/>
</dbReference>
<comment type="caution">
    <text evidence="3">The sequence shown here is derived from an EMBL/GenBank/DDBJ whole genome shotgun (WGS) entry which is preliminary data.</text>
</comment>
<dbReference type="InterPro" id="IPR017853">
    <property type="entry name" value="GH"/>
</dbReference>
<reference evidence="3" key="1">
    <citation type="submission" date="2021-01" db="EMBL/GenBank/DDBJ databases">
        <title>Whole genome shotgun sequence of Actinoplanes rishiriensis NBRC 108556.</title>
        <authorList>
            <person name="Komaki H."/>
            <person name="Tamura T."/>
        </authorList>
    </citation>
    <scope>NUCLEOTIDE SEQUENCE</scope>
    <source>
        <strain evidence="3">NBRC 108556</strain>
    </source>
</reference>
<keyword evidence="4" id="KW-1185">Reference proteome</keyword>
<proteinExistence type="predicted"/>
<dbReference type="RefSeq" id="WP_203786674.1">
    <property type="nucleotide sequence ID" value="NZ_BOMV01000076.1"/>
</dbReference>
<feature type="domain" description="Asl1-like glycosyl hydrolase catalytic" evidence="2">
    <location>
        <begin position="40"/>
        <end position="261"/>
    </location>
</feature>
<keyword evidence="1" id="KW-0732">Signal</keyword>